<dbReference type="InterPro" id="IPR037518">
    <property type="entry name" value="MPN"/>
</dbReference>
<dbReference type="SUPFAM" id="SSF47781">
    <property type="entry name" value="RuvA domain 2-like"/>
    <property type="match status" value="1"/>
</dbReference>
<evidence type="ECO:0000256" key="4">
    <source>
        <dbReference type="ARBA" id="ARBA00022833"/>
    </source>
</evidence>
<dbReference type="RefSeq" id="WP_190761677.1">
    <property type="nucleotide sequence ID" value="NZ_JACXLD010000001.1"/>
</dbReference>
<keyword evidence="3" id="KW-0378">Hydrolase</keyword>
<dbReference type="Pfam" id="PF04002">
    <property type="entry name" value="RadC"/>
    <property type="match status" value="1"/>
</dbReference>
<evidence type="ECO:0000313" key="9">
    <source>
        <dbReference type="Proteomes" id="UP000610558"/>
    </source>
</evidence>
<dbReference type="Proteomes" id="UP000610558">
    <property type="component" value="Unassembled WGS sequence"/>
</dbReference>
<dbReference type="GO" id="GO:0046872">
    <property type="term" value="F:metal ion binding"/>
    <property type="evidence" value="ECO:0007669"/>
    <property type="project" value="UniProtKB-KW"/>
</dbReference>
<dbReference type="InterPro" id="IPR001405">
    <property type="entry name" value="UPF0758"/>
</dbReference>
<dbReference type="CDD" id="cd08071">
    <property type="entry name" value="MPN_DUF2466"/>
    <property type="match status" value="1"/>
</dbReference>
<comment type="caution">
    <text evidence="8">The sequence shown here is derived from an EMBL/GenBank/DDBJ whole genome shotgun (WGS) entry which is preliminary data.</text>
</comment>
<keyword evidence="9" id="KW-1185">Reference proteome</keyword>
<dbReference type="InterPro" id="IPR046778">
    <property type="entry name" value="UPF0758_N"/>
</dbReference>
<dbReference type="PANTHER" id="PTHR30471">
    <property type="entry name" value="DNA REPAIR PROTEIN RADC"/>
    <property type="match status" value="1"/>
</dbReference>
<gene>
    <name evidence="8" type="primary">radC</name>
    <name evidence="8" type="ORF">IB286_00300</name>
</gene>
<name>A0A927C0Q8_9GAMM</name>
<evidence type="ECO:0000256" key="2">
    <source>
        <dbReference type="ARBA" id="ARBA00022723"/>
    </source>
</evidence>
<accession>A0A927C0Q8</accession>
<dbReference type="EMBL" id="JACXLD010000001">
    <property type="protein sequence ID" value="MBD2857425.1"/>
    <property type="molecule type" value="Genomic_DNA"/>
</dbReference>
<dbReference type="Pfam" id="PF20582">
    <property type="entry name" value="UPF0758_N"/>
    <property type="match status" value="1"/>
</dbReference>
<protein>
    <submittedName>
        <fullName evidence="8">DNA repair protein RadC</fullName>
    </submittedName>
</protein>
<dbReference type="PANTHER" id="PTHR30471:SF3">
    <property type="entry name" value="UPF0758 PROTEIN YEES-RELATED"/>
    <property type="match status" value="1"/>
</dbReference>
<proteinExistence type="inferred from homology"/>
<dbReference type="PROSITE" id="PS50249">
    <property type="entry name" value="MPN"/>
    <property type="match status" value="1"/>
</dbReference>
<dbReference type="AlphaFoldDB" id="A0A927C0Q8"/>
<keyword evidence="2" id="KW-0479">Metal-binding</keyword>
<dbReference type="InterPro" id="IPR025657">
    <property type="entry name" value="RadC_JAB"/>
</dbReference>
<dbReference type="SUPFAM" id="SSF102712">
    <property type="entry name" value="JAB1/MPN domain"/>
    <property type="match status" value="1"/>
</dbReference>
<organism evidence="8 9">
    <name type="scientific">Spongiibacter pelagi</name>
    <dbReference type="NCBI Taxonomy" id="2760804"/>
    <lineage>
        <taxon>Bacteria</taxon>
        <taxon>Pseudomonadati</taxon>
        <taxon>Pseudomonadota</taxon>
        <taxon>Gammaproteobacteria</taxon>
        <taxon>Cellvibrionales</taxon>
        <taxon>Spongiibacteraceae</taxon>
        <taxon>Spongiibacter</taxon>
    </lineage>
</organism>
<reference evidence="8" key="1">
    <citation type="submission" date="2020-09" db="EMBL/GenBank/DDBJ databases">
        <authorList>
            <person name="Yoon J.-W."/>
        </authorList>
    </citation>
    <scope>NUCLEOTIDE SEQUENCE</scope>
    <source>
        <strain evidence="8">KMU-158</strain>
    </source>
</reference>
<evidence type="ECO:0000256" key="5">
    <source>
        <dbReference type="ARBA" id="ARBA00023049"/>
    </source>
</evidence>
<dbReference type="InterPro" id="IPR020891">
    <property type="entry name" value="UPF0758_CS"/>
</dbReference>
<sequence length="224" mass="24516">MAISDWPAAERPREKLMARGAGALSDAELLAIFLRTGVKGQSAVELARNLLQDFGSLSALLTAGRAQFCASHGLGDAKYVQLQAVIEMSRRHLAEALSSGEVFSSADRTRRYLQAQLRGEPREVFAVLFLDNQHRLIKYEPLFFGTINGAAVYPREVARRSLEEHAAAVILAHNHPSGVAEPSDADVRITRRIREALDLLDVRLLDHCIVAGPEVVSLAEQGLL</sequence>
<evidence type="ECO:0000256" key="6">
    <source>
        <dbReference type="RuleBase" id="RU003797"/>
    </source>
</evidence>
<evidence type="ECO:0000313" key="8">
    <source>
        <dbReference type="EMBL" id="MBD2857425.1"/>
    </source>
</evidence>
<dbReference type="GO" id="GO:0006508">
    <property type="term" value="P:proteolysis"/>
    <property type="evidence" value="ECO:0007669"/>
    <property type="project" value="UniProtKB-KW"/>
</dbReference>
<dbReference type="NCBIfam" id="TIGR00608">
    <property type="entry name" value="radc"/>
    <property type="match status" value="1"/>
</dbReference>
<dbReference type="NCBIfam" id="NF000642">
    <property type="entry name" value="PRK00024.1"/>
    <property type="match status" value="1"/>
</dbReference>
<comment type="similarity">
    <text evidence="6">Belongs to the UPF0758 family.</text>
</comment>
<evidence type="ECO:0000259" key="7">
    <source>
        <dbReference type="PROSITE" id="PS50249"/>
    </source>
</evidence>
<evidence type="ECO:0000256" key="3">
    <source>
        <dbReference type="ARBA" id="ARBA00022801"/>
    </source>
</evidence>
<keyword evidence="1" id="KW-0645">Protease</keyword>
<evidence type="ECO:0000256" key="1">
    <source>
        <dbReference type="ARBA" id="ARBA00022670"/>
    </source>
</evidence>
<dbReference type="Gene3D" id="3.40.140.10">
    <property type="entry name" value="Cytidine Deaminase, domain 2"/>
    <property type="match status" value="1"/>
</dbReference>
<keyword evidence="4" id="KW-0862">Zinc</keyword>
<dbReference type="PROSITE" id="PS01302">
    <property type="entry name" value="UPF0758"/>
    <property type="match status" value="1"/>
</dbReference>
<feature type="domain" description="MPN" evidence="7">
    <location>
        <begin position="102"/>
        <end position="224"/>
    </location>
</feature>
<dbReference type="InterPro" id="IPR010994">
    <property type="entry name" value="RuvA_2-like"/>
</dbReference>
<dbReference type="GO" id="GO:0008237">
    <property type="term" value="F:metallopeptidase activity"/>
    <property type="evidence" value="ECO:0007669"/>
    <property type="project" value="UniProtKB-KW"/>
</dbReference>
<keyword evidence="5" id="KW-0482">Metalloprotease</keyword>